<accession>A0ABY6JZ02</accession>
<keyword evidence="3" id="KW-1185">Reference proteome</keyword>
<gene>
    <name evidence="2" type="ORF">LAZ67_1005489</name>
</gene>
<dbReference type="Proteomes" id="UP001235939">
    <property type="component" value="Chromosome 01"/>
</dbReference>
<sequence length="115" mass="12379">MGSMVPGTVPRDFRPLGTSSSHVQVAENGTLLVHTARDTDAGFYLCQATNGVGQGLSKVVQVKVHVAAHFKSKFAADMARRGHSVRLRCEALGDKPLSVTWLKDKVALSPHLDSR</sequence>
<name>A0ABY6JZ02_9ARAC</name>
<dbReference type="EMBL" id="CP092863">
    <property type="protein sequence ID" value="UYV61597.1"/>
    <property type="molecule type" value="Genomic_DNA"/>
</dbReference>
<dbReference type="PANTHER" id="PTHR10075:SF14">
    <property type="entry name" value="CELL ADHESION MOLECULE DSCAM2-RELATED"/>
    <property type="match status" value="1"/>
</dbReference>
<evidence type="ECO:0000313" key="2">
    <source>
        <dbReference type="EMBL" id="UYV61597.1"/>
    </source>
</evidence>
<evidence type="ECO:0000313" key="3">
    <source>
        <dbReference type="Proteomes" id="UP001235939"/>
    </source>
</evidence>
<dbReference type="Gene3D" id="2.60.40.10">
    <property type="entry name" value="Immunoglobulins"/>
    <property type="match status" value="2"/>
</dbReference>
<dbReference type="SUPFAM" id="SSF48726">
    <property type="entry name" value="Immunoglobulin"/>
    <property type="match status" value="2"/>
</dbReference>
<proteinExistence type="predicted"/>
<keyword evidence="1" id="KW-0393">Immunoglobulin domain</keyword>
<dbReference type="PANTHER" id="PTHR10075">
    <property type="entry name" value="BASIGIN RELATED"/>
    <property type="match status" value="1"/>
</dbReference>
<dbReference type="InterPro" id="IPR036179">
    <property type="entry name" value="Ig-like_dom_sf"/>
</dbReference>
<protein>
    <submittedName>
        <fullName evidence="2">Uncharacterized protein</fullName>
    </submittedName>
</protein>
<dbReference type="InterPro" id="IPR013783">
    <property type="entry name" value="Ig-like_fold"/>
</dbReference>
<evidence type="ECO:0000256" key="1">
    <source>
        <dbReference type="ARBA" id="ARBA00023319"/>
    </source>
</evidence>
<organism evidence="2 3">
    <name type="scientific">Cordylochernes scorpioides</name>
    <dbReference type="NCBI Taxonomy" id="51811"/>
    <lineage>
        <taxon>Eukaryota</taxon>
        <taxon>Metazoa</taxon>
        <taxon>Ecdysozoa</taxon>
        <taxon>Arthropoda</taxon>
        <taxon>Chelicerata</taxon>
        <taxon>Arachnida</taxon>
        <taxon>Pseudoscorpiones</taxon>
        <taxon>Cheliferoidea</taxon>
        <taxon>Chernetidae</taxon>
        <taxon>Cordylochernes</taxon>
    </lineage>
</organism>
<reference evidence="2 3" key="1">
    <citation type="submission" date="2022-01" db="EMBL/GenBank/DDBJ databases">
        <title>A chromosomal length assembly of Cordylochernes scorpioides.</title>
        <authorList>
            <person name="Zeh D."/>
            <person name="Zeh J."/>
        </authorList>
    </citation>
    <scope>NUCLEOTIDE SEQUENCE [LARGE SCALE GENOMIC DNA]</scope>
    <source>
        <strain evidence="2">IN4F17</strain>
        <tissue evidence="2">Whole Body</tissue>
    </source>
</reference>